<protein>
    <submittedName>
        <fullName evidence="1">Uncharacterized protein</fullName>
    </submittedName>
</protein>
<comment type="caution">
    <text evidence="1">The sequence shown here is derived from an EMBL/GenBank/DDBJ whole genome shotgun (WGS) entry which is preliminary data.</text>
</comment>
<evidence type="ECO:0000313" key="1">
    <source>
        <dbReference type="EMBL" id="KAK6764296.1"/>
    </source>
</evidence>
<sequence length="101" mass="11062">MTRTTVAVRTPAGTTPFHVVTGIREGAVTGSFLSNIDDIMRRTVHQCLADSILAPSRRHLTDLEYDPDDVVTFAETSAKLQHIEKLCTETASCSLWTTSTP</sequence>
<evidence type="ECO:0000313" key="2">
    <source>
        <dbReference type="Proteomes" id="UP001303046"/>
    </source>
</evidence>
<gene>
    <name evidence="1" type="primary">Necator_chrX.g24734</name>
    <name evidence="1" type="ORF">RB195_024569</name>
</gene>
<proteinExistence type="predicted"/>
<reference evidence="1 2" key="1">
    <citation type="submission" date="2023-08" db="EMBL/GenBank/DDBJ databases">
        <title>A Necator americanus chromosomal reference genome.</title>
        <authorList>
            <person name="Ilik V."/>
            <person name="Petrzelkova K.J."/>
            <person name="Pardy F."/>
            <person name="Fuh T."/>
            <person name="Niatou-Singa F.S."/>
            <person name="Gouil Q."/>
            <person name="Baker L."/>
            <person name="Ritchie M.E."/>
            <person name="Jex A.R."/>
            <person name="Gazzola D."/>
            <person name="Li H."/>
            <person name="Toshio Fujiwara R."/>
            <person name="Zhan B."/>
            <person name="Aroian R.V."/>
            <person name="Pafco B."/>
            <person name="Schwarz E.M."/>
        </authorList>
    </citation>
    <scope>NUCLEOTIDE SEQUENCE [LARGE SCALE GENOMIC DNA]</scope>
    <source>
        <strain evidence="1 2">Aroian</strain>
        <tissue evidence="1">Whole animal</tissue>
    </source>
</reference>
<name>A0ABR1EQY1_NECAM</name>
<dbReference type="Proteomes" id="UP001303046">
    <property type="component" value="Unassembled WGS sequence"/>
</dbReference>
<dbReference type="EMBL" id="JAVFWL010000006">
    <property type="protein sequence ID" value="KAK6764296.1"/>
    <property type="molecule type" value="Genomic_DNA"/>
</dbReference>
<organism evidence="1 2">
    <name type="scientific">Necator americanus</name>
    <name type="common">Human hookworm</name>
    <dbReference type="NCBI Taxonomy" id="51031"/>
    <lineage>
        <taxon>Eukaryota</taxon>
        <taxon>Metazoa</taxon>
        <taxon>Ecdysozoa</taxon>
        <taxon>Nematoda</taxon>
        <taxon>Chromadorea</taxon>
        <taxon>Rhabditida</taxon>
        <taxon>Rhabditina</taxon>
        <taxon>Rhabditomorpha</taxon>
        <taxon>Strongyloidea</taxon>
        <taxon>Ancylostomatidae</taxon>
        <taxon>Bunostominae</taxon>
        <taxon>Necator</taxon>
    </lineage>
</organism>
<accession>A0ABR1EQY1</accession>
<keyword evidence="2" id="KW-1185">Reference proteome</keyword>